<dbReference type="SUPFAM" id="SSF52540">
    <property type="entry name" value="P-loop containing nucleoside triphosphate hydrolases"/>
    <property type="match status" value="2"/>
</dbReference>
<reference evidence="11 12" key="1">
    <citation type="submission" date="2017-08" db="EMBL/GenBank/DDBJ databases">
        <title>Reclassification of Bisgaard taxon 37 and 44.</title>
        <authorList>
            <person name="Christensen H."/>
        </authorList>
    </citation>
    <scope>NUCLEOTIDE SEQUENCE [LARGE SCALE GENOMIC DNA]</scope>
    <source>
        <strain evidence="11 12">B96_3</strain>
    </source>
</reference>
<evidence type="ECO:0000313" key="11">
    <source>
        <dbReference type="EMBL" id="RIY34108.1"/>
    </source>
</evidence>
<feature type="transmembrane region" description="Helical" evidence="8">
    <location>
        <begin position="723"/>
        <end position="748"/>
    </location>
</feature>
<dbReference type="OrthoDB" id="9805029at2"/>
<dbReference type="NCBIfam" id="NF033858">
    <property type="entry name" value="ABC2_perm_RbbA"/>
    <property type="match status" value="1"/>
</dbReference>
<keyword evidence="5 8" id="KW-1133">Transmembrane helix</keyword>
<feature type="transmembrane region" description="Helical" evidence="8">
    <location>
        <begin position="804"/>
        <end position="826"/>
    </location>
</feature>
<dbReference type="GO" id="GO:0005524">
    <property type="term" value="F:ATP binding"/>
    <property type="evidence" value="ECO:0007669"/>
    <property type="project" value="UniProtKB-KW"/>
</dbReference>
<dbReference type="InterPro" id="IPR003439">
    <property type="entry name" value="ABC_transporter-like_ATP-bd"/>
</dbReference>
<feature type="domain" description="ABC transmembrane type-2" evidence="10">
    <location>
        <begin position="680"/>
        <end position="918"/>
    </location>
</feature>
<feature type="domain" description="ABC transporter" evidence="9">
    <location>
        <begin position="275"/>
        <end position="505"/>
    </location>
</feature>
<keyword evidence="4 11" id="KW-0067">ATP-binding</keyword>
<name>A0A3A1YA88_9GAMM</name>
<sequence length="920" mass="101945">MSELNNQFAVQIKNLQHFYKSKQAIKGIDLNIPRGKTIGLIGPDGVGKSTLLSLIAGVKIIQEGTVEVFEKDIAKKANRDILAHEIAFMPQGLGKNLYPTLTINENIEFHANLFGLNKSERKVRIERLLKATGLYPFRDRPAGKLSGGMKQKLSLCCALIHSPKLLILDEPTTGVDPLSRRQFWELVESLRAESTDMTVLVATAYIDEAQQFEYLLAMDDGVVIANDLTASVLRDTNSDTLEQAYMKLLPEEKRGKVDGFEIPPFIHDPNEPPVIEAHNLTKKFGNFVSVDNVNFEIPRGEIFGFLGSNGCGKSTTMKMLTGLLEPTEGEAKLLGKVLDASDMETRKLVGYMSQAFSLYEELTVRDNLMLHAKLFALPKDKWNETVDNSLKQFALDDYANNKPKDLPLGIKQRLQLAAACLHKPEVLILDEPTSGVDPAARDMFWEYLIDLSRKDKITIFITTHFMNEAMRCDRISLMDKGKVLALGTPVELQEEKNCETLEEAFIEYLLDNMPQEEKHEESSEVKEDTKLPTNLDSKPKQRSPLVNWFALVFAFTKREAVELLRDKIRLFFAVGGALMLFLSMGSSISFDVKPVKYVVVDNDNSSLSYQLRETLHGSNYLENIGDYTGPINEEKIFQSTAAKIIFEIPAEFGKKLLNGDQPNIGVFIDGTYPSIAENAVGISQAVLQTFLADFYKSQGIVVSGSSGANIVERYIYNQDFKSVYAISPGVIMLAMVLIPAIMMAVGVVREKEIGSIMNLYGSPASKLQFLLGKQLPYVFLSTISFTFLVLSAVFIFQVPIKGSVFALFLGGFLVSLASTGFGMLISSFVGSQIAGLFLTAIIAMIPSVNFSGLITPTSTLSYPLQAVSHLLPGAWFQKISLGAFTKGLGFTSFISLYLGLIAIYLVYISLGTLFLKKQEK</sequence>
<dbReference type="EMBL" id="NRHC01000016">
    <property type="protein sequence ID" value="RIY34108.1"/>
    <property type="molecule type" value="Genomic_DNA"/>
</dbReference>
<dbReference type="SMART" id="SM00382">
    <property type="entry name" value="AAA"/>
    <property type="match status" value="2"/>
</dbReference>
<evidence type="ECO:0000313" key="12">
    <source>
        <dbReference type="Proteomes" id="UP000265691"/>
    </source>
</evidence>
<accession>A0A3A1YA88</accession>
<evidence type="ECO:0000256" key="4">
    <source>
        <dbReference type="ARBA" id="ARBA00022840"/>
    </source>
</evidence>
<keyword evidence="6 8" id="KW-0472">Membrane</keyword>
<feature type="transmembrane region" description="Helical" evidence="8">
    <location>
        <begin position="894"/>
        <end position="915"/>
    </location>
</feature>
<feature type="transmembrane region" description="Helical" evidence="8">
    <location>
        <begin position="775"/>
        <end position="798"/>
    </location>
</feature>
<feature type="transmembrane region" description="Helical" evidence="8">
    <location>
        <begin position="833"/>
        <end position="854"/>
    </location>
</feature>
<dbReference type="Gene3D" id="3.40.1710.10">
    <property type="entry name" value="abc type-2 transporter like domain"/>
    <property type="match status" value="1"/>
</dbReference>
<gene>
    <name evidence="11" type="ORF">CKF54_01345</name>
</gene>
<dbReference type="InterPro" id="IPR003593">
    <property type="entry name" value="AAA+_ATPase"/>
</dbReference>
<dbReference type="PROSITE" id="PS51012">
    <property type="entry name" value="ABC_TM2"/>
    <property type="match status" value="1"/>
</dbReference>
<feature type="compositionally biased region" description="Basic and acidic residues" evidence="7">
    <location>
        <begin position="517"/>
        <end position="530"/>
    </location>
</feature>
<protein>
    <submittedName>
        <fullName evidence="11">Multidrug ABC transporter ATP-binding protein</fullName>
    </submittedName>
</protein>
<evidence type="ECO:0000256" key="2">
    <source>
        <dbReference type="ARBA" id="ARBA00022692"/>
    </source>
</evidence>
<keyword evidence="3" id="KW-0547">Nucleotide-binding</keyword>
<proteinExistence type="predicted"/>
<evidence type="ECO:0000256" key="7">
    <source>
        <dbReference type="SAM" id="MobiDB-lite"/>
    </source>
</evidence>
<dbReference type="InterPro" id="IPR013525">
    <property type="entry name" value="ABC2_TM"/>
</dbReference>
<dbReference type="PROSITE" id="PS00211">
    <property type="entry name" value="ABC_TRANSPORTER_1"/>
    <property type="match status" value="1"/>
</dbReference>
<evidence type="ECO:0000259" key="10">
    <source>
        <dbReference type="PROSITE" id="PS51012"/>
    </source>
</evidence>
<dbReference type="Pfam" id="PF12698">
    <property type="entry name" value="ABC2_membrane_3"/>
    <property type="match status" value="1"/>
</dbReference>
<dbReference type="Gene3D" id="3.40.50.300">
    <property type="entry name" value="P-loop containing nucleotide triphosphate hydrolases"/>
    <property type="match status" value="2"/>
</dbReference>
<evidence type="ECO:0000256" key="8">
    <source>
        <dbReference type="SAM" id="Phobius"/>
    </source>
</evidence>
<feature type="domain" description="ABC transporter" evidence="9">
    <location>
        <begin position="10"/>
        <end position="245"/>
    </location>
</feature>
<feature type="region of interest" description="Disordered" evidence="7">
    <location>
        <begin position="517"/>
        <end position="538"/>
    </location>
</feature>
<dbReference type="InterPro" id="IPR017871">
    <property type="entry name" value="ABC_transporter-like_CS"/>
</dbReference>
<keyword evidence="2 8" id="KW-0812">Transmembrane</keyword>
<dbReference type="RefSeq" id="WP_119524489.1">
    <property type="nucleotide sequence ID" value="NZ_NRHC01000016.1"/>
</dbReference>
<evidence type="ECO:0000256" key="6">
    <source>
        <dbReference type="ARBA" id="ARBA00023136"/>
    </source>
</evidence>
<organism evidence="11 12">
    <name type="scientific">Psittacicella hinzii</name>
    <dbReference type="NCBI Taxonomy" id="2028575"/>
    <lineage>
        <taxon>Bacteria</taxon>
        <taxon>Pseudomonadati</taxon>
        <taxon>Pseudomonadota</taxon>
        <taxon>Gammaproteobacteria</taxon>
        <taxon>Pasteurellales</taxon>
        <taxon>Psittacicellaceae</taxon>
        <taxon>Psittacicella</taxon>
    </lineage>
</organism>
<evidence type="ECO:0000256" key="5">
    <source>
        <dbReference type="ARBA" id="ARBA00022989"/>
    </source>
</evidence>
<keyword evidence="12" id="KW-1185">Reference proteome</keyword>
<comment type="subcellular location">
    <subcellularLocation>
        <location evidence="1">Membrane</location>
        <topology evidence="1">Multi-pass membrane protein</topology>
    </subcellularLocation>
</comment>
<dbReference type="InterPro" id="IPR027417">
    <property type="entry name" value="P-loop_NTPase"/>
</dbReference>
<dbReference type="PANTHER" id="PTHR43038:SF4">
    <property type="entry name" value="RIBOSOME-ASSOCIATED ATPASE"/>
    <property type="match status" value="1"/>
</dbReference>
<dbReference type="InterPro" id="IPR047817">
    <property type="entry name" value="ABC2_TM_bact-type"/>
</dbReference>
<dbReference type="GO" id="GO:0140359">
    <property type="term" value="F:ABC-type transporter activity"/>
    <property type="evidence" value="ECO:0007669"/>
    <property type="project" value="InterPro"/>
</dbReference>
<evidence type="ECO:0000259" key="9">
    <source>
        <dbReference type="PROSITE" id="PS50893"/>
    </source>
</evidence>
<dbReference type="CDD" id="cd03230">
    <property type="entry name" value="ABC_DR_subfamily_A"/>
    <property type="match status" value="1"/>
</dbReference>
<dbReference type="GO" id="GO:0016020">
    <property type="term" value="C:membrane"/>
    <property type="evidence" value="ECO:0007669"/>
    <property type="project" value="UniProtKB-SubCell"/>
</dbReference>
<dbReference type="GO" id="GO:0016887">
    <property type="term" value="F:ATP hydrolysis activity"/>
    <property type="evidence" value="ECO:0007669"/>
    <property type="project" value="InterPro"/>
</dbReference>
<evidence type="ECO:0000256" key="1">
    <source>
        <dbReference type="ARBA" id="ARBA00004141"/>
    </source>
</evidence>
<evidence type="ECO:0000256" key="3">
    <source>
        <dbReference type="ARBA" id="ARBA00022741"/>
    </source>
</evidence>
<dbReference type="PROSITE" id="PS50893">
    <property type="entry name" value="ABC_TRANSPORTER_2"/>
    <property type="match status" value="2"/>
</dbReference>
<dbReference type="InterPro" id="IPR047651">
    <property type="entry name" value="ABC2_perm_RbbA"/>
</dbReference>
<dbReference type="AlphaFoldDB" id="A0A3A1YA88"/>
<dbReference type="Pfam" id="PF00005">
    <property type="entry name" value="ABC_tran"/>
    <property type="match status" value="2"/>
</dbReference>
<comment type="caution">
    <text evidence="11">The sequence shown here is derived from an EMBL/GenBank/DDBJ whole genome shotgun (WGS) entry which is preliminary data.</text>
</comment>
<dbReference type="PANTHER" id="PTHR43038">
    <property type="entry name" value="ATP-BINDING CASSETTE, SUB-FAMILY H, MEMBER 1"/>
    <property type="match status" value="1"/>
</dbReference>
<dbReference type="Proteomes" id="UP000265691">
    <property type="component" value="Unassembled WGS sequence"/>
</dbReference>